<dbReference type="GO" id="GO:0003964">
    <property type="term" value="F:RNA-directed DNA polymerase activity"/>
    <property type="evidence" value="ECO:0007669"/>
    <property type="project" value="UniProtKB-KW"/>
</dbReference>
<keyword evidence="3" id="KW-1185">Reference proteome</keyword>
<evidence type="ECO:0000313" key="2">
    <source>
        <dbReference type="EMBL" id="GJT36305.1"/>
    </source>
</evidence>
<gene>
    <name evidence="2" type="ORF">Tco_0926724</name>
</gene>
<dbReference type="InterPro" id="IPR041588">
    <property type="entry name" value="Integrase_H2C2"/>
</dbReference>
<organism evidence="2 3">
    <name type="scientific">Tanacetum coccineum</name>
    <dbReference type="NCBI Taxonomy" id="301880"/>
    <lineage>
        <taxon>Eukaryota</taxon>
        <taxon>Viridiplantae</taxon>
        <taxon>Streptophyta</taxon>
        <taxon>Embryophyta</taxon>
        <taxon>Tracheophyta</taxon>
        <taxon>Spermatophyta</taxon>
        <taxon>Magnoliopsida</taxon>
        <taxon>eudicotyledons</taxon>
        <taxon>Gunneridae</taxon>
        <taxon>Pentapetalae</taxon>
        <taxon>asterids</taxon>
        <taxon>campanulids</taxon>
        <taxon>Asterales</taxon>
        <taxon>Asteraceae</taxon>
        <taxon>Asteroideae</taxon>
        <taxon>Anthemideae</taxon>
        <taxon>Anthemidinae</taxon>
        <taxon>Tanacetum</taxon>
    </lineage>
</organism>
<keyword evidence="2" id="KW-0695">RNA-directed DNA polymerase</keyword>
<comment type="caution">
    <text evidence="2">The sequence shown here is derived from an EMBL/GenBank/DDBJ whole genome shotgun (WGS) entry which is preliminary data.</text>
</comment>
<proteinExistence type="predicted"/>
<keyword evidence="2" id="KW-0808">Transferase</keyword>
<dbReference type="Proteomes" id="UP001151760">
    <property type="component" value="Unassembled WGS sequence"/>
</dbReference>
<name>A0ABQ5DAK8_9ASTR</name>
<evidence type="ECO:0000313" key="3">
    <source>
        <dbReference type="Proteomes" id="UP001151760"/>
    </source>
</evidence>
<dbReference type="Gene3D" id="3.30.420.10">
    <property type="entry name" value="Ribonuclease H-like superfamily/Ribonuclease H"/>
    <property type="match status" value="1"/>
</dbReference>
<keyword evidence="2" id="KW-0548">Nucleotidyltransferase</keyword>
<protein>
    <submittedName>
        <fullName evidence="2">Reverse transcriptase domain-containing protein</fullName>
    </submittedName>
</protein>
<dbReference type="PANTHER" id="PTHR34072:SF52">
    <property type="entry name" value="RIBONUCLEASE H"/>
    <property type="match status" value="1"/>
</dbReference>
<reference evidence="2" key="1">
    <citation type="journal article" date="2022" name="Int. J. Mol. Sci.">
        <title>Draft Genome of Tanacetum Coccineum: Genomic Comparison of Closely Related Tanacetum-Family Plants.</title>
        <authorList>
            <person name="Yamashiro T."/>
            <person name="Shiraishi A."/>
            <person name="Nakayama K."/>
            <person name="Satake H."/>
        </authorList>
    </citation>
    <scope>NUCLEOTIDE SEQUENCE</scope>
</reference>
<accession>A0ABQ5DAK8</accession>
<sequence length="287" mass="33784">MRQHRWIELFSDYDYEIHYHLGKANVVADALSRKERIKPKRVLAISMNIQSSIKDKTLAAHNEAFNEPAEMQRGMDELIEHEAHKSMNSVHPGADKMYYDLRDMYWWSGMKKRYSNVVVDRLTRSAHFLPMRKDYKMDRIVRPYLNEIVARNGVSISIIYDSDSRFTSRFWQSMLEALGTWLDMSTAYHPQTDDVHLPLVEFSYNNSYHSSVRCAPFEALFGRKCRSLILWAKVRETTELVQETTDRISRVKDRFKAARDRQKSHADKRRKPLELSVGEHVLLKVSP</sequence>
<feature type="domain" description="Integrase zinc-binding" evidence="1">
    <location>
        <begin position="79"/>
        <end position="118"/>
    </location>
</feature>
<dbReference type="PANTHER" id="PTHR34072">
    <property type="entry name" value="ENZYMATIC POLYPROTEIN-RELATED"/>
    <property type="match status" value="1"/>
</dbReference>
<evidence type="ECO:0000259" key="1">
    <source>
        <dbReference type="Pfam" id="PF17921"/>
    </source>
</evidence>
<dbReference type="Pfam" id="PF17921">
    <property type="entry name" value="Integrase_H2C2"/>
    <property type="match status" value="1"/>
</dbReference>
<reference evidence="2" key="2">
    <citation type="submission" date="2022-01" db="EMBL/GenBank/DDBJ databases">
        <authorList>
            <person name="Yamashiro T."/>
            <person name="Shiraishi A."/>
            <person name="Satake H."/>
            <person name="Nakayama K."/>
        </authorList>
    </citation>
    <scope>NUCLEOTIDE SEQUENCE</scope>
</reference>
<dbReference type="InterPro" id="IPR012337">
    <property type="entry name" value="RNaseH-like_sf"/>
</dbReference>
<dbReference type="InterPro" id="IPR036397">
    <property type="entry name" value="RNaseH_sf"/>
</dbReference>
<dbReference type="SUPFAM" id="SSF53098">
    <property type="entry name" value="Ribonuclease H-like"/>
    <property type="match status" value="1"/>
</dbReference>
<dbReference type="EMBL" id="BQNB010015125">
    <property type="protein sequence ID" value="GJT36305.1"/>
    <property type="molecule type" value="Genomic_DNA"/>
</dbReference>